<evidence type="ECO:0000313" key="2">
    <source>
        <dbReference type="EMBL" id="MBT1697518.1"/>
    </source>
</evidence>
<dbReference type="SUPFAM" id="SSF56601">
    <property type="entry name" value="beta-lactamase/transpeptidase-like"/>
    <property type="match status" value="1"/>
</dbReference>
<accession>A0AAP2DJH8</accession>
<sequence>MNIKRIIKRSLLAIVLLVVSYALYYAWQAFPIISGYGAKNMCSCVMLAGRAPEDVIKNELGGFPLRLGSFEANYQDSSATGSVFGLAKRKAVYRKGLGCSLVVEMSEEELRSQKVNLPGAPPANQDTLAWPMGNLVNDTIATGIDNEKLAQVMDSAFSEPGPQKLRRTRAVIVVHNGKIVAERYAPGFSATSKLIGWSMTKSITNALVGILVKQGKLNIDAPATVKTWTDERKNITLNDLMHASSGLSWEENYGGPSGATNMLFKKKDMGLYAAEAKAAMKPGEVFYYSSGTTNIISRIVRETIGDEGYYKFPYEQLFYRIGMYNTTIEPDAGGTFVGSSYSFGTARDWARFGLLYLHDGVWNNERILPEGWVKYTTTPAKGADRGQYGAQFWLNAGAPGNPKNRYYPDAPADLYWADGFEGQNVFVIPSENLVIVKLSLSQGDYLDDNKFLAGIVEAVK</sequence>
<dbReference type="Proteomes" id="UP001319200">
    <property type="component" value="Unassembled WGS sequence"/>
</dbReference>
<proteinExistence type="predicted"/>
<dbReference type="RefSeq" id="WP_254163388.1">
    <property type="nucleotide sequence ID" value="NZ_JAHESF010000009.1"/>
</dbReference>
<dbReference type="Pfam" id="PF00144">
    <property type="entry name" value="Beta-lactamase"/>
    <property type="match status" value="1"/>
</dbReference>
<comment type="caution">
    <text evidence="2">The sequence shown here is derived from an EMBL/GenBank/DDBJ whole genome shotgun (WGS) entry which is preliminary data.</text>
</comment>
<keyword evidence="3" id="KW-1185">Reference proteome</keyword>
<dbReference type="Gene3D" id="3.40.710.10">
    <property type="entry name" value="DD-peptidase/beta-lactamase superfamily"/>
    <property type="match status" value="1"/>
</dbReference>
<feature type="domain" description="Beta-lactamase-related" evidence="1">
    <location>
        <begin position="167"/>
        <end position="443"/>
    </location>
</feature>
<organism evidence="2 3">
    <name type="scientific">Chryseosolibacter histidini</name>
    <dbReference type="NCBI Taxonomy" id="2782349"/>
    <lineage>
        <taxon>Bacteria</taxon>
        <taxon>Pseudomonadati</taxon>
        <taxon>Bacteroidota</taxon>
        <taxon>Cytophagia</taxon>
        <taxon>Cytophagales</taxon>
        <taxon>Chryseotaleaceae</taxon>
        <taxon>Chryseosolibacter</taxon>
    </lineage>
</organism>
<reference evidence="2 3" key="1">
    <citation type="submission" date="2021-05" db="EMBL/GenBank/DDBJ databases">
        <title>A Polyphasic approach of four new species of the genus Ohtaekwangia: Ohtaekwangia histidinii sp. nov., Ohtaekwangia cretensis sp. nov., Ohtaekwangia indiensis sp. nov., Ohtaekwangia reichenbachii sp. nov. from diverse environment.</title>
        <authorList>
            <person name="Octaviana S."/>
        </authorList>
    </citation>
    <scope>NUCLEOTIDE SEQUENCE [LARGE SCALE GENOMIC DNA]</scope>
    <source>
        <strain evidence="2 3">PWU4</strain>
    </source>
</reference>
<name>A0AAP2DJH8_9BACT</name>
<evidence type="ECO:0000259" key="1">
    <source>
        <dbReference type="Pfam" id="PF00144"/>
    </source>
</evidence>
<protein>
    <submittedName>
        <fullName evidence="2">Beta-lactamase family protein</fullName>
    </submittedName>
</protein>
<dbReference type="EMBL" id="JAHESF010000009">
    <property type="protein sequence ID" value="MBT1697518.1"/>
    <property type="molecule type" value="Genomic_DNA"/>
</dbReference>
<dbReference type="AlphaFoldDB" id="A0AAP2DJH8"/>
<dbReference type="PANTHER" id="PTHR43283:SF7">
    <property type="entry name" value="BETA-LACTAMASE-RELATED DOMAIN-CONTAINING PROTEIN"/>
    <property type="match status" value="1"/>
</dbReference>
<dbReference type="InterPro" id="IPR012338">
    <property type="entry name" value="Beta-lactam/transpept-like"/>
</dbReference>
<dbReference type="InterPro" id="IPR001466">
    <property type="entry name" value="Beta-lactam-related"/>
</dbReference>
<dbReference type="PANTHER" id="PTHR43283">
    <property type="entry name" value="BETA-LACTAMASE-RELATED"/>
    <property type="match status" value="1"/>
</dbReference>
<evidence type="ECO:0000313" key="3">
    <source>
        <dbReference type="Proteomes" id="UP001319200"/>
    </source>
</evidence>
<gene>
    <name evidence="2" type="ORF">KK083_11570</name>
</gene>
<dbReference type="InterPro" id="IPR050789">
    <property type="entry name" value="Diverse_Enzym_Activities"/>
</dbReference>